<accession>R4K307</accession>
<reference evidence="3 4" key="1">
    <citation type="submission" date="2012-01" db="EMBL/GenBank/DDBJ databases">
        <title>Complete sequence of chromosome of Clostridium pasteurianum BC1.</title>
        <authorList>
            <consortium name="US DOE Joint Genome Institute"/>
            <person name="Lucas S."/>
            <person name="Han J."/>
            <person name="Lapidus A."/>
            <person name="Cheng J.-F."/>
            <person name="Goodwin L."/>
            <person name="Pitluck S."/>
            <person name="Peters L."/>
            <person name="Mikhailova N."/>
            <person name="Teshima H."/>
            <person name="Detter J.C."/>
            <person name="Han C."/>
            <person name="Tapia R."/>
            <person name="Land M."/>
            <person name="Hauser L."/>
            <person name="Kyrpides N."/>
            <person name="Ivanova N."/>
            <person name="Pagani I."/>
            <person name="Dunn J."/>
            <person name="Taghavi S."/>
            <person name="Francis A."/>
            <person name="van der Lelie D."/>
            <person name="Woyke T."/>
        </authorList>
    </citation>
    <scope>NUCLEOTIDE SEQUENCE [LARGE SCALE GENOMIC DNA]</scope>
    <source>
        <strain evidence="3 4">BC1</strain>
    </source>
</reference>
<dbReference type="OrthoDB" id="67353at2"/>
<evidence type="ECO:0000313" key="3">
    <source>
        <dbReference type="EMBL" id="AGK96111.1"/>
    </source>
</evidence>
<dbReference type="InterPro" id="IPR016181">
    <property type="entry name" value="Acyl_CoA_acyltransferase"/>
</dbReference>
<dbReference type="PROSITE" id="PS51186">
    <property type="entry name" value="GNAT"/>
    <property type="match status" value="1"/>
</dbReference>
<dbReference type="PANTHER" id="PTHR13947">
    <property type="entry name" value="GNAT FAMILY N-ACETYLTRANSFERASE"/>
    <property type="match status" value="1"/>
</dbReference>
<organism evidence="3 4">
    <name type="scientific">Clostridium pasteurianum BC1</name>
    <dbReference type="NCBI Taxonomy" id="86416"/>
    <lineage>
        <taxon>Bacteria</taxon>
        <taxon>Bacillati</taxon>
        <taxon>Bacillota</taxon>
        <taxon>Clostridia</taxon>
        <taxon>Eubacteriales</taxon>
        <taxon>Clostridiaceae</taxon>
        <taxon>Clostridium</taxon>
    </lineage>
</organism>
<dbReference type="GO" id="GO:0008080">
    <property type="term" value="F:N-acetyltransferase activity"/>
    <property type="evidence" value="ECO:0007669"/>
    <property type="project" value="InterPro"/>
</dbReference>
<dbReference type="KEGG" id="cpas:Clopa_1112"/>
<proteinExistence type="predicted"/>
<dbReference type="EMBL" id="CP003261">
    <property type="protein sequence ID" value="AGK96111.1"/>
    <property type="molecule type" value="Genomic_DNA"/>
</dbReference>
<dbReference type="AlphaFoldDB" id="R4K307"/>
<dbReference type="eggNOG" id="COG0456">
    <property type="taxonomic scope" value="Bacteria"/>
</dbReference>
<feature type="domain" description="N-acetyltransferase" evidence="2">
    <location>
        <begin position="1"/>
        <end position="151"/>
    </location>
</feature>
<dbReference type="PANTHER" id="PTHR13947:SF37">
    <property type="entry name" value="LD18367P"/>
    <property type="match status" value="1"/>
</dbReference>
<protein>
    <submittedName>
        <fullName evidence="3">Acetyltransferase</fullName>
    </submittedName>
</protein>
<evidence type="ECO:0000313" key="4">
    <source>
        <dbReference type="Proteomes" id="UP000013523"/>
    </source>
</evidence>
<dbReference type="PATRIC" id="fig|86416.3.peg.1109"/>
<dbReference type="Pfam" id="PF00583">
    <property type="entry name" value="Acetyltransf_1"/>
    <property type="match status" value="1"/>
</dbReference>
<name>R4K307_CLOPA</name>
<dbReference type="RefSeq" id="WP_015614434.1">
    <property type="nucleotide sequence ID" value="NC_021182.1"/>
</dbReference>
<gene>
    <name evidence="3" type="ORF">Clopa_1112</name>
</gene>
<dbReference type="SUPFAM" id="SSF55729">
    <property type="entry name" value="Acyl-CoA N-acyltransferases (Nat)"/>
    <property type="match status" value="1"/>
</dbReference>
<evidence type="ECO:0000256" key="1">
    <source>
        <dbReference type="ARBA" id="ARBA00022679"/>
    </source>
</evidence>
<dbReference type="HOGENOM" id="CLU_013985_11_8_9"/>
<keyword evidence="1 3" id="KW-0808">Transferase</keyword>
<dbReference type="InterPro" id="IPR000182">
    <property type="entry name" value="GNAT_dom"/>
</dbReference>
<keyword evidence="4" id="KW-1185">Reference proteome</keyword>
<dbReference type="Gene3D" id="3.40.630.30">
    <property type="match status" value="1"/>
</dbReference>
<dbReference type="InterPro" id="IPR050769">
    <property type="entry name" value="NAT_camello-type"/>
</dbReference>
<sequence>MNLEVVKADSKNTDFIELIKLLDDDLGERYGELQKQYKKHNKVHYINDVVIIYKDKVPVACGGFKEHDINTIELKRIFVMKEHRGQGLSKLIINKLEELARSKEYKYAILETGIKQNEAINLYKNNGYYLIQNYEPYVGNTNSICMKKTLSDDQKNI</sequence>
<dbReference type="CDD" id="cd04301">
    <property type="entry name" value="NAT_SF"/>
    <property type="match status" value="1"/>
</dbReference>
<evidence type="ECO:0000259" key="2">
    <source>
        <dbReference type="PROSITE" id="PS51186"/>
    </source>
</evidence>
<dbReference type="Proteomes" id="UP000013523">
    <property type="component" value="Chromosome"/>
</dbReference>
<dbReference type="STRING" id="86416.Clopa_1112"/>